<evidence type="ECO:0008006" key="2">
    <source>
        <dbReference type="Google" id="ProtNLM"/>
    </source>
</evidence>
<protein>
    <recommendedName>
        <fullName evidence="2">Pyruvate dehydrogenase</fullName>
    </recommendedName>
</protein>
<dbReference type="AlphaFoldDB" id="A0A0K2S3J0"/>
<keyword evidence="1" id="KW-0614">Plasmid</keyword>
<reference evidence="1" key="1">
    <citation type="submission" date="2015-08" db="EMBL/GenBank/DDBJ databases">
        <title>Complete DNA Sequence of Pseudomonas syringae pv. actinidiae, the Causal Agent of Kiwifruit Canker Disease.</title>
        <authorList>
            <person name="Rikkerink E.H.A."/>
            <person name="Fineran P.C."/>
        </authorList>
    </citation>
    <scope>NUCLEOTIDE SEQUENCE</scope>
    <source>
        <strain evidence="1">KHM 243</strain>
        <plasmid evidence="1">pKHM-1</plasmid>
    </source>
</reference>
<dbReference type="RefSeq" id="WP_021293661.1">
    <property type="nucleotide sequence ID" value="NZ_AP014939.1"/>
</dbReference>
<evidence type="ECO:0000313" key="1">
    <source>
        <dbReference type="EMBL" id="BAS21664.1"/>
    </source>
</evidence>
<dbReference type="GeneID" id="24901716"/>
<accession>A0A0K2S3J0</accession>
<geneLocation type="plasmid" evidence="1">
    <name>pKHM-1</name>
</geneLocation>
<organism evidence="1">
    <name type="scientific">Citrobacter freundii</name>
    <dbReference type="NCBI Taxonomy" id="546"/>
    <lineage>
        <taxon>Bacteria</taxon>
        <taxon>Pseudomonadati</taxon>
        <taxon>Pseudomonadota</taxon>
        <taxon>Gammaproteobacteria</taxon>
        <taxon>Enterobacterales</taxon>
        <taxon>Enterobacteriaceae</taxon>
        <taxon>Citrobacter</taxon>
        <taxon>Citrobacter freundii complex</taxon>
    </lineage>
</organism>
<name>A0A0K2S3J0_CITFR</name>
<proteinExistence type="predicted"/>
<sequence length="185" mass="21042">MSNFEQALERTDGKTLILSNGSKWAGQDPDNIQTLLDVLGNNVLDPMFEQYHCYRSYPFEPLIKTGRNDKIFQPWLGAACFFGNFLTVSHVFNIITKDDSVVEALNEAIQKNIATEQYQQYAYERYAGWFYAETSEGFRLVSPSEAADIRAGAVSKLRYPRNFEVMKTAVIKGPRFDAELSRKAS</sequence>
<dbReference type="EMBL" id="AP014939">
    <property type="protein sequence ID" value="BAS21664.1"/>
    <property type="molecule type" value="Genomic_DNA"/>
</dbReference>